<keyword evidence="1" id="KW-1133">Transmembrane helix</keyword>
<gene>
    <name evidence="3" type="ORF">BU26DRAFT_524860</name>
</gene>
<dbReference type="Pfam" id="PF00069">
    <property type="entry name" value="Pkinase"/>
    <property type="match status" value="1"/>
</dbReference>
<organism evidence="3 4">
    <name type="scientific">Trematosphaeria pertusa</name>
    <dbReference type="NCBI Taxonomy" id="390896"/>
    <lineage>
        <taxon>Eukaryota</taxon>
        <taxon>Fungi</taxon>
        <taxon>Dikarya</taxon>
        <taxon>Ascomycota</taxon>
        <taxon>Pezizomycotina</taxon>
        <taxon>Dothideomycetes</taxon>
        <taxon>Pleosporomycetidae</taxon>
        <taxon>Pleosporales</taxon>
        <taxon>Massarineae</taxon>
        <taxon>Trematosphaeriaceae</taxon>
        <taxon>Trematosphaeria</taxon>
    </lineage>
</organism>
<dbReference type="InterPro" id="IPR000719">
    <property type="entry name" value="Prot_kinase_dom"/>
</dbReference>
<dbReference type="GeneID" id="54583700"/>
<dbReference type="PANTHER" id="PTHR23257">
    <property type="entry name" value="SERINE-THREONINE PROTEIN KINASE"/>
    <property type="match status" value="1"/>
</dbReference>
<evidence type="ECO:0000313" key="4">
    <source>
        <dbReference type="Proteomes" id="UP000800094"/>
    </source>
</evidence>
<dbReference type="EMBL" id="ML987210">
    <property type="protein sequence ID" value="KAF2241692.1"/>
    <property type="molecule type" value="Genomic_DNA"/>
</dbReference>
<dbReference type="GO" id="GO:0007165">
    <property type="term" value="P:signal transduction"/>
    <property type="evidence" value="ECO:0007669"/>
    <property type="project" value="TreeGrafter"/>
</dbReference>
<name>A0A6A6HVA9_9PLEO</name>
<evidence type="ECO:0000259" key="2">
    <source>
        <dbReference type="PROSITE" id="PS50011"/>
    </source>
</evidence>
<dbReference type="OrthoDB" id="1668230at2759"/>
<dbReference type="RefSeq" id="XP_033676696.1">
    <property type="nucleotide sequence ID" value="XM_033830370.1"/>
</dbReference>
<feature type="domain" description="Protein kinase" evidence="2">
    <location>
        <begin position="12"/>
        <end position="256"/>
    </location>
</feature>
<protein>
    <submittedName>
        <fullName evidence="3">Kinase-like protein</fullName>
    </submittedName>
</protein>
<accession>A0A6A6HVA9</accession>
<dbReference type="Proteomes" id="UP000800094">
    <property type="component" value="Unassembled WGS sequence"/>
</dbReference>
<dbReference type="Gene3D" id="1.10.510.10">
    <property type="entry name" value="Transferase(Phosphotransferase) domain 1"/>
    <property type="match status" value="1"/>
</dbReference>
<evidence type="ECO:0000313" key="3">
    <source>
        <dbReference type="EMBL" id="KAF2241692.1"/>
    </source>
</evidence>
<reference evidence="3" key="1">
    <citation type="journal article" date="2020" name="Stud. Mycol.">
        <title>101 Dothideomycetes genomes: a test case for predicting lifestyles and emergence of pathogens.</title>
        <authorList>
            <person name="Haridas S."/>
            <person name="Albert R."/>
            <person name="Binder M."/>
            <person name="Bloem J."/>
            <person name="Labutti K."/>
            <person name="Salamov A."/>
            <person name="Andreopoulos B."/>
            <person name="Baker S."/>
            <person name="Barry K."/>
            <person name="Bills G."/>
            <person name="Bluhm B."/>
            <person name="Cannon C."/>
            <person name="Castanera R."/>
            <person name="Culley D."/>
            <person name="Daum C."/>
            <person name="Ezra D."/>
            <person name="Gonzalez J."/>
            <person name="Henrissat B."/>
            <person name="Kuo A."/>
            <person name="Liang C."/>
            <person name="Lipzen A."/>
            <person name="Lutzoni F."/>
            <person name="Magnuson J."/>
            <person name="Mondo S."/>
            <person name="Nolan M."/>
            <person name="Ohm R."/>
            <person name="Pangilinan J."/>
            <person name="Park H.-J."/>
            <person name="Ramirez L."/>
            <person name="Alfaro M."/>
            <person name="Sun H."/>
            <person name="Tritt A."/>
            <person name="Yoshinaga Y."/>
            <person name="Zwiers L.-H."/>
            <person name="Turgeon B."/>
            <person name="Goodwin S."/>
            <person name="Spatafora J."/>
            <person name="Crous P."/>
            <person name="Grigoriev I."/>
        </authorList>
    </citation>
    <scope>NUCLEOTIDE SEQUENCE</scope>
    <source>
        <strain evidence="3">CBS 122368</strain>
    </source>
</reference>
<dbReference type="AlphaFoldDB" id="A0A6A6HVA9"/>
<keyword evidence="3" id="KW-0808">Transferase</keyword>
<dbReference type="InterPro" id="IPR050167">
    <property type="entry name" value="Ser_Thr_protein_kinase"/>
</dbReference>
<sequence length="282" mass="31537">MPLPFDFTALTKDDLHGVGLGLTSEVVRIADTNIVAKIPTPSAILGLEVHEIEKKVYERVQDHPNILRYLGQSPPECTLLRGALLFEYHSRGSLIDCLDQLKNFTRSRWPYQAVSALAYLHSLRIVHADFGLHNFLLRDDGGIVLCDFAGSGIDGGRCSVGHGVRYRDPLSPREYPTEQEDVFALGTVLYELDRGELLFKGMSHEEIYMRLRNRQCPNLLTVSLPLRGVIEKCWTVPGYKASDALKELEPQRHSALFQAFLGLSVAIVAIFMSSAWSASARR</sequence>
<keyword evidence="1" id="KW-0472">Membrane</keyword>
<dbReference type="GO" id="GO:0005737">
    <property type="term" value="C:cytoplasm"/>
    <property type="evidence" value="ECO:0007669"/>
    <property type="project" value="TreeGrafter"/>
</dbReference>
<dbReference type="SUPFAM" id="SSF56112">
    <property type="entry name" value="Protein kinase-like (PK-like)"/>
    <property type="match status" value="1"/>
</dbReference>
<evidence type="ECO:0000256" key="1">
    <source>
        <dbReference type="SAM" id="Phobius"/>
    </source>
</evidence>
<dbReference type="PROSITE" id="PS50011">
    <property type="entry name" value="PROTEIN_KINASE_DOM"/>
    <property type="match status" value="1"/>
</dbReference>
<dbReference type="InterPro" id="IPR011009">
    <property type="entry name" value="Kinase-like_dom_sf"/>
</dbReference>
<feature type="transmembrane region" description="Helical" evidence="1">
    <location>
        <begin position="255"/>
        <end position="276"/>
    </location>
</feature>
<dbReference type="GO" id="GO:0004672">
    <property type="term" value="F:protein kinase activity"/>
    <property type="evidence" value="ECO:0007669"/>
    <property type="project" value="InterPro"/>
</dbReference>
<keyword evidence="4" id="KW-1185">Reference proteome</keyword>
<keyword evidence="3" id="KW-0418">Kinase</keyword>
<proteinExistence type="predicted"/>
<keyword evidence="1" id="KW-0812">Transmembrane</keyword>
<dbReference type="GO" id="GO:0005524">
    <property type="term" value="F:ATP binding"/>
    <property type="evidence" value="ECO:0007669"/>
    <property type="project" value="InterPro"/>
</dbReference>